<accession>A0ABR2VR12</accession>
<proteinExistence type="predicted"/>
<dbReference type="Proteomes" id="UP001479436">
    <property type="component" value="Unassembled WGS sequence"/>
</dbReference>
<gene>
    <name evidence="1" type="ORF">K7432_013282</name>
</gene>
<sequence>MLLRTKEALSKLRASKTQDFQSHTPAPIAKKALISKGNYKYNGKVENTGIDEEFAHSKSVTFSGTDNGFHTMTETASFSTKRFGFSFGAAKSRSSEDDLSKEIISNTRNTWYGKQKHARDQPRAFITVLNKSNVNEHANSKSKRMLPASVQKSAVKFRLVAIPCQSFLLETKGMMLGIE</sequence>
<evidence type="ECO:0000313" key="2">
    <source>
        <dbReference type="Proteomes" id="UP001479436"/>
    </source>
</evidence>
<comment type="caution">
    <text evidence="1">The sequence shown here is derived from an EMBL/GenBank/DDBJ whole genome shotgun (WGS) entry which is preliminary data.</text>
</comment>
<evidence type="ECO:0000313" key="1">
    <source>
        <dbReference type="EMBL" id="KAK9694753.1"/>
    </source>
</evidence>
<protein>
    <submittedName>
        <fullName evidence="1">Uncharacterized protein</fullName>
    </submittedName>
</protein>
<name>A0ABR2VR12_9FUNG</name>
<dbReference type="EMBL" id="JASJQH010008160">
    <property type="protein sequence ID" value="KAK9694753.1"/>
    <property type="molecule type" value="Genomic_DNA"/>
</dbReference>
<keyword evidence="2" id="KW-1185">Reference proteome</keyword>
<reference evidence="1 2" key="1">
    <citation type="submission" date="2023-04" db="EMBL/GenBank/DDBJ databases">
        <title>Genome of Basidiobolus ranarum AG-B5.</title>
        <authorList>
            <person name="Stajich J.E."/>
            <person name="Carter-House D."/>
            <person name="Gryganskyi A."/>
        </authorList>
    </citation>
    <scope>NUCLEOTIDE SEQUENCE [LARGE SCALE GENOMIC DNA]</scope>
    <source>
        <strain evidence="1 2">AG-B5</strain>
    </source>
</reference>
<organism evidence="1 2">
    <name type="scientific">Basidiobolus ranarum</name>
    <dbReference type="NCBI Taxonomy" id="34480"/>
    <lineage>
        <taxon>Eukaryota</taxon>
        <taxon>Fungi</taxon>
        <taxon>Fungi incertae sedis</taxon>
        <taxon>Zoopagomycota</taxon>
        <taxon>Entomophthoromycotina</taxon>
        <taxon>Basidiobolomycetes</taxon>
        <taxon>Basidiobolales</taxon>
        <taxon>Basidiobolaceae</taxon>
        <taxon>Basidiobolus</taxon>
    </lineage>
</organism>